<dbReference type="InterPro" id="IPR003615">
    <property type="entry name" value="HNH_nuc"/>
</dbReference>
<dbReference type="NCBIfam" id="TIGR01865">
    <property type="entry name" value="cas_Csn1"/>
    <property type="match status" value="1"/>
</dbReference>
<dbReference type="GO" id="GO:0051607">
    <property type="term" value="P:defense response to virus"/>
    <property type="evidence" value="ECO:0007669"/>
    <property type="project" value="UniProtKB-UniRule"/>
</dbReference>
<dbReference type="InterPro" id="IPR032237">
    <property type="entry name" value="Cas9_PI"/>
</dbReference>
<keyword evidence="11" id="KW-0464">Manganese</keyword>
<dbReference type="InterPro" id="IPR032240">
    <property type="entry name" value="Cas9_REC"/>
</dbReference>
<keyword evidence="10 13" id="KW-0238">DNA-binding</keyword>
<dbReference type="GO" id="GO:0003677">
    <property type="term" value="F:DNA binding"/>
    <property type="evidence" value="ECO:0007669"/>
    <property type="project" value="UniProtKB-UniRule"/>
</dbReference>
<dbReference type="Pfam" id="PF16592">
    <property type="entry name" value="Cas9_REC"/>
    <property type="match status" value="1"/>
</dbReference>
<evidence type="ECO:0000256" key="3">
    <source>
        <dbReference type="ARBA" id="ARBA00022722"/>
    </source>
</evidence>
<comment type="caution">
    <text evidence="15">The sequence shown here is derived from an EMBL/GenBank/DDBJ whole genome shotgun (WGS) entry which is preliminary data.</text>
</comment>
<gene>
    <name evidence="13 15" type="primary">cas9</name>
    <name evidence="15" type="ORF">INF28_09125</name>
</gene>
<proteinExistence type="inferred from homology"/>
<dbReference type="GO" id="GO:0003723">
    <property type="term" value="F:RNA binding"/>
    <property type="evidence" value="ECO:0007669"/>
    <property type="project" value="UniProtKB-UniRule"/>
</dbReference>
<evidence type="ECO:0000256" key="12">
    <source>
        <dbReference type="ARBA" id="ARBA00046380"/>
    </source>
</evidence>
<evidence type="ECO:0000256" key="5">
    <source>
        <dbReference type="ARBA" id="ARBA00022759"/>
    </source>
</evidence>
<name>A0A9D5M6W9_9FIRM</name>
<evidence type="ECO:0000256" key="8">
    <source>
        <dbReference type="ARBA" id="ARBA00022884"/>
    </source>
</evidence>
<evidence type="ECO:0000259" key="14">
    <source>
        <dbReference type="PROSITE" id="PS51749"/>
    </source>
</evidence>
<evidence type="ECO:0000313" key="15">
    <source>
        <dbReference type="EMBL" id="MBE5040622.1"/>
    </source>
</evidence>
<dbReference type="Gene3D" id="1.10.30.50">
    <property type="match status" value="1"/>
</dbReference>
<keyword evidence="16" id="KW-1185">Reference proteome</keyword>
<dbReference type="Pfam" id="PF16595">
    <property type="entry name" value="Cas9_PI"/>
    <property type="match status" value="1"/>
</dbReference>
<comment type="similarity">
    <text evidence="13">Belongs to the CRISPR-associated Cas9 family.</text>
</comment>
<keyword evidence="5 13" id="KW-0255">Endonuclease</keyword>
<dbReference type="InterPro" id="IPR033114">
    <property type="entry name" value="HNH_CAS9"/>
</dbReference>
<sequence>MKGQYFLGLDIGTNSLGYAVTDEKYQIQRAKGKAMWGAQVFEEANQAAERRMQRSARRRTARVKQRVKLIRELFAAGIGKVDEMFYQRLDESFLYAEDKTLDGTNSLFSDKEFTDAEYHKKYPTIHHLIMDLIDDPRPHDVRLVYLAVSYLVSHRGHFLYDVDKEEIDRLLSFDDVYQSFASCCMEESIWRAVDCEKMAEVLIQTRGINNTKNALTQVVFGNEKPEKYEAEIIKAMSGAEFKLSVLFEKEEYAQLEKNKISFKKSDVDDNIEMVLSEIGEDADILLALKGIHDWAALARMMNGGQEKYISRIKIQQYEKHKKDLAFLKKFIKKYLPEKYNEIFKIADDKTHNYTAYSKNIKSSKILKPGYQSATVEEFSDYLRKLLKGVTPEECDKEQYEQMMKELSEYTFMPKQKNTDNRLIPHQLFWYELKSILDNAKTYLDFLNSQEEDGISAAEKILSVFEFRIPYYVGPLGKYRNKNAWMIRKQEGRILPWNFSDMVDLDKSEEAFIRKMTNQCSYLAGEDVLAKNSLLYTKFMVLNEINKIKYDEKPISVAMKQKLYQDLFVDSKRKVSKKAILQWLAAQGIAAEAISGIDDTVKTTLKSYHVFQRMFAAKILSEKDAEDIIARMTITTDKKRLKKWLKTEYKQLSDSDIAYIAGQKFSDYGRLSKKLLDGIEAVHKETGELLTVIGAMWETNLNLMELMAAEVGYSALIEKANREYYSGHSLTLSERLDEMYVSNAVKRPIFRTLDVVKEIKHIQKGDPKKIFIEVTRKEGVKERTVSRKDQLMKKYRAITEPEYQEVRELLEKEEETRLKSKKLYLYYTQLGRCMYTGEPIRLELLMRDHSAYDIDHIYPQARVKDDSVDNMVLVKKEQNGRKSDTYPIAGEIRTKMYGFWKMLCDKGMITKEKLNRLARSTSFKDEELSGFINRQLVETSQAIKAVATVLSELCPDSEIVYVKARLASDFRHVFDFDKCRELNDLHHAKDAYLNIVMGNIYHVQFTQNPIHFIKEKEKNRNYTIKLTDKEGQGLLARDIERNGEIAWKGDGSFLALVKKTMVRNDINYVRYAFCRKGQLFNLTLQKAPRGENELVPIKKELDPAKYGGYNNTAAAFFAMVKHTVKKKEVLSILPVELIIADQFRQDDDFALRYLAKRYKLENPQFVFGRKILKINTMIEFENGFRANIASKSSGGAKMVLASAVPLLFSPEQEQYARKICSKITKAKEKRIPLAIYPQFDHITKEENAALYQTFVRKTKSHVFAAVSAFSNVGKLMEEKAEAFANMELEEQCQLIYSLLSLFKTGRTTGCDITSIDGSKNTGIITISSKINKNIRIIDQSPTGLLEKKSENLLTL</sequence>
<feature type="active site" description="Proton acceptor for HNH nuclease domain" evidence="13">
    <location>
        <position position="855"/>
    </location>
</feature>
<dbReference type="Pfam" id="PF13395">
    <property type="entry name" value="HNH_4"/>
    <property type="match status" value="1"/>
</dbReference>
<reference evidence="15" key="1">
    <citation type="submission" date="2020-10" db="EMBL/GenBank/DDBJ databases">
        <title>ChiBAC.</title>
        <authorList>
            <person name="Zenner C."/>
            <person name="Hitch T.C.A."/>
            <person name="Clavel T."/>
        </authorList>
    </citation>
    <scope>NUCLEOTIDE SEQUENCE</scope>
    <source>
        <strain evidence="15">DSM 107454</strain>
    </source>
</reference>
<dbReference type="InterPro" id="IPR032239">
    <property type="entry name" value="Cas9-BH"/>
</dbReference>
<evidence type="ECO:0000256" key="1">
    <source>
        <dbReference type="ARBA" id="ARBA00001946"/>
    </source>
</evidence>
<feature type="domain" description="HNH Cas9-type" evidence="14">
    <location>
        <begin position="775"/>
        <end position="935"/>
    </location>
</feature>
<feature type="active site" description="For RuvC-like nuclease domain" evidence="13">
    <location>
        <position position="10"/>
    </location>
</feature>
<dbReference type="GO" id="GO:0004519">
    <property type="term" value="F:endonuclease activity"/>
    <property type="evidence" value="ECO:0007669"/>
    <property type="project" value="UniProtKB-UniRule"/>
</dbReference>
<dbReference type="EC" id="3.1.-.-" evidence="13"/>
<dbReference type="GO" id="GO:0043571">
    <property type="term" value="P:maintenance of CRISPR repeat elements"/>
    <property type="evidence" value="ECO:0007669"/>
    <property type="project" value="UniProtKB-UniRule"/>
</dbReference>
<comment type="cofactor">
    <cofactor evidence="1">
        <name>Mg(2+)</name>
        <dbReference type="ChEBI" id="CHEBI:18420"/>
    </cofactor>
</comment>
<dbReference type="InterPro" id="IPR055228">
    <property type="entry name" value="Cas9_RuvC"/>
</dbReference>
<keyword evidence="9 13" id="KW-0051">Antiviral defense</keyword>
<evidence type="ECO:0000256" key="9">
    <source>
        <dbReference type="ARBA" id="ARBA00023118"/>
    </source>
</evidence>
<evidence type="ECO:0000256" key="10">
    <source>
        <dbReference type="ARBA" id="ARBA00023125"/>
    </source>
</evidence>
<dbReference type="PROSITE" id="PS51749">
    <property type="entry name" value="HNH_CAS9"/>
    <property type="match status" value="1"/>
</dbReference>
<comment type="domain">
    <text evidence="13">Has 2 endonuclease domains. The discontinuous RuvC-like domain cleaves the target DNA noncomplementary to crRNA while the HNH nuclease domain cleaves the target DNA complementary to crRNA.</text>
</comment>
<evidence type="ECO:0000256" key="13">
    <source>
        <dbReference type="HAMAP-Rule" id="MF_01480"/>
    </source>
</evidence>
<evidence type="ECO:0000256" key="2">
    <source>
        <dbReference type="ARBA" id="ARBA00005244"/>
    </source>
</evidence>
<dbReference type="GO" id="GO:0016787">
    <property type="term" value="F:hydrolase activity"/>
    <property type="evidence" value="ECO:0007669"/>
    <property type="project" value="UniProtKB-KW"/>
</dbReference>
<dbReference type="HAMAP" id="MF_01480">
    <property type="entry name" value="Cas9"/>
    <property type="match status" value="1"/>
</dbReference>
<evidence type="ECO:0000256" key="6">
    <source>
        <dbReference type="ARBA" id="ARBA00022801"/>
    </source>
</evidence>
<dbReference type="Pfam" id="PF22702">
    <property type="entry name" value="Cas9_RuvC"/>
    <property type="match status" value="1"/>
</dbReference>
<comment type="caution">
    <text evidence="13">Lacks conserved residue(s) required for the propagation of feature annotation.</text>
</comment>
<evidence type="ECO:0000256" key="11">
    <source>
        <dbReference type="ARBA" id="ARBA00023211"/>
    </source>
</evidence>
<evidence type="ECO:0000313" key="16">
    <source>
        <dbReference type="Proteomes" id="UP000806542"/>
    </source>
</evidence>
<evidence type="ECO:0000256" key="4">
    <source>
        <dbReference type="ARBA" id="ARBA00022723"/>
    </source>
</evidence>
<comment type="similarity">
    <text evidence="2">Belongs to the CRISPR-associated protein Cas9 family. Subtype II-A subfamily.</text>
</comment>
<comment type="function">
    <text evidence="13">CRISPR (clustered regularly interspaced short palindromic repeat) is an adaptive immune system that provides protection against mobile genetic elements (viruses, transposable elements and conjugative plasmids). CRISPR clusters contain spacers, sequences complementary to antecedent mobile elements, and target invading nucleic acids. CRISPR clusters are transcribed and processed into CRISPR RNA (crRNA). In type II CRISPR systems correct processing of pre-crRNA requires a trans-encoded small RNA (tracrRNA), endogenous ribonuclease 3 (rnc) and this protein. The tracrRNA serves as a guide for ribonuclease 3-aided processing of pre-crRNA. Subsequently Cas9/crRNA/tracrRNA endonucleolytically cleaves linear or circular dsDNA target complementary to the spacer; Cas9 is inactive in the absence of the 2 guide RNAs (gRNA). Cas9 recognizes the protospacer adjacent motif (PAM) in the CRISPR repeat sequences to help distinguish self versus nonself, as targets within the bacterial CRISPR locus do not have PAMs. PAM recognition is also required for catalytic activity.</text>
</comment>
<dbReference type="RefSeq" id="WP_226393176.1">
    <property type="nucleotide sequence ID" value="NZ_JADCKB010000019.1"/>
</dbReference>
<dbReference type="InterPro" id="IPR028629">
    <property type="entry name" value="Cas9"/>
</dbReference>
<organism evidence="15 16">
    <name type="scientific">Ructibacterium gallinarum</name>
    <dbReference type="NCBI Taxonomy" id="2779355"/>
    <lineage>
        <taxon>Bacteria</taxon>
        <taxon>Bacillati</taxon>
        <taxon>Bacillota</taxon>
        <taxon>Clostridia</taxon>
        <taxon>Eubacteriales</taxon>
        <taxon>Oscillospiraceae</taxon>
        <taxon>Ructibacterium</taxon>
    </lineage>
</organism>
<protein>
    <recommendedName>
        <fullName evidence="13">CRISPR-associated endonuclease Cas9</fullName>
        <ecNumber evidence="13">3.1.-.-</ecNumber>
    </recommendedName>
</protein>
<keyword evidence="6 13" id="KW-0378">Hydrolase</keyword>
<dbReference type="Proteomes" id="UP000806542">
    <property type="component" value="Unassembled WGS sequence"/>
</dbReference>
<keyword evidence="7" id="KW-0460">Magnesium</keyword>
<keyword evidence="4" id="KW-0479">Metal-binding</keyword>
<dbReference type="Pfam" id="PF16593">
    <property type="entry name" value="Cas9-BH"/>
    <property type="match status" value="1"/>
</dbReference>
<dbReference type="GO" id="GO:0046872">
    <property type="term" value="F:metal ion binding"/>
    <property type="evidence" value="ECO:0007669"/>
    <property type="project" value="UniProtKB-UniRule"/>
</dbReference>
<keyword evidence="3 13" id="KW-0540">Nuclease</keyword>
<comment type="subunit">
    <text evidence="12 13">Monomer. Binds crRNA and tracrRNA.</text>
</comment>
<dbReference type="EMBL" id="JADCKB010000019">
    <property type="protein sequence ID" value="MBE5040622.1"/>
    <property type="molecule type" value="Genomic_DNA"/>
</dbReference>
<evidence type="ECO:0000256" key="7">
    <source>
        <dbReference type="ARBA" id="ARBA00022842"/>
    </source>
</evidence>
<accession>A0A9D5M6W9</accession>
<keyword evidence="8 13" id="KW-0694">RNA-binding</keyword>